<feature type="region of interest" description="Disordered" evidence="1">
    <location>
        <begin position="120"/>
        <end position="146"/>
    </location>
</feature>
<gene>
    <name evidence="4" type="ordered locus">HCH_03141</name>
</gene>
<accession>Q2SHH0</accession>
<sequence>MTNSSKSDDQIVYAKIHPSIGIARVGNSLAEDGFYIGPQVSNPPPKEPGEYRDATGALKREVAEFRIYGYDGNGQVVRELSIDDVTEIEWTVELANHKAAWYNFELALDIPEAATATPSTLRNASVQDRSELSITPGPRSINTPSSYGPEYQFRGGKFMGIDVPLGELRTDSTGRLLVFGGHGKSASYDGKPPTTFANNDGWYDDTSDGPVTATVVFNGRKLDVAPAWVVVAPPNYGPQQKSVRTMYALMTDLAINAGMAPAPTCPSFQNDILPVLKAMCDLQWMNAGFAAGFGFGMPQHFLDPDYLRKLSMPGDDYAELRRTVANAFRHPGRNDISLNLWPWVYGDAMNIPMPPVTNAMNALTETQLAMLGYWAQGQFESDYDPDANPPRSIDDVPISEQPACLDKAALEFCLADAFHPGCEMTWPVRHATMYSEPYRWRHRTPNNPEPNYGSTLTSAEALSYNGPLYAQFPGSITRWMAIPWQTDTASCRSGYDSQYDPYLPTFWPARVPNQVLSEENYSKVMDTGLTRQERIAAYQARSDWDRTLGVGYDNQLANMIDRFPEMGIVEVRPGVPNDPDFPPVMQVEDRGGPAMTKEERRLTDHAMRRELMRQKAPRR</sequence>
<dbReference type="RefSeq" id="WP_011396973.1">
    <property type="nucleotide sequence ID" value="NC_007645.1"/>
</dbReference>
<keyword evidence="5" id="KW-1185">Reference proteome</keyword>
<dbReference type="Pfam" id="PF17990">
    <property type="entry name" value="LodA_N"/>
    <property type="match status" value="1"/>
</dbReference>
<evidence type="ECO:0000313" key="4">
    <source>
        <dbReference type="EMBL" id="ABC29904.1"/>
    </source>
</evidence>
<dbReference type="Pfam" id="PF18417">
    <property type="entry name" value="LodA_C"/>
    <property type="match status" value="1"/>
</dbReference>
<organism evidence="4 5">
    <name type="scientific">Hahella chejuensis (strain KCTC 2396)</name>
    <dbReference type="NCBI Taxonomy" id="349521"/>
    <lineage>
        <taxon>Bacteria</taxon>
        <taxon>Pseudomonadati</taxon>
        <taxon>Pseudomonadota</taxon>
        <taxon>Gammaproteobacteria</taxon>
        <taxon>Oceanospirillales</taxon>
        <taxon>Hahellaceae</taxon>
        <taxon>Hahella</taxon>
    </lineage>
</organism>
<feature type="compositionally biased region" description="Basic and acidic residues" evidence="1">
    <location>
        <begin position="587"/>
        <end position="613"/>
    </location>
</feature>
<dbReference type="Proteomes" id="UP000000238">
    <property type="component" value="Chromosome"/>
</dbReference>
<dbReference type="OrthoDB" id="336698at2"/>
<protein>
    <recommendedName>
        <fullName evidence="6">L-lysine 6-oxidase</fullName>
    </recommendedName>
</protein>
<dbReference type="AlphaFoldDB" id="Q2SHH0"/>
<dbReference type="EMBL" id="CP000155">
    <property type="protein sequence ID" value="ABC29904.1"/>
    <property type="molecule type" value="Genomic_DNA"/>
</dbReference>
<dbReference type="CDD" id="cd14731">
    <property type="entry name" value="LodA_like_1"/>
    <property type="match status" value="1"/>
</dbReference>
<dbReference type="HOGENOM" id="CLU_012035_1_0_6"/>
<evidence type="ECO:0000313" key="5">
    <source>
        <dbReference type="Proteomes" id="UP000000238"/>
    </source>
</evidence>
<reference evidence="4 5" key="1">
    <citation type="journal article" date="2005" name="Nucleic Acids Res.">
        <title>Genomic blueprint of Hahella chejuensis, a marine microbe producing an algicidal agent.</title>
        <authorList>
            <person name="Jeong H."/>
            <person name="Yim J.H."/>
            <person name="Lee C."/>
            <person name="Choi S.-H."/>
            <person name="Park Y.K."/>
            <person name="Yoon S.H."/>
            <person name="Hur C.-G."/>
            <person name="Kang H.-Y."/>
            <person name="Kim D."/>
            <person name="Lee H.H."/>
            <person name="Park K.H."/>
            <person name="Park S.-H."/>
            <person name="Park H.-S."/>
            <person name="Lee H.K."/>
            <person name="Oh T.K."/>
            <person name="Kim J.F."/>
        </authorList>
    </citation>
    <scope>NUCLEOTIDE SEQUENCE [LARGE SCALE GENOMIC DNA]</scope>
    <source>
        <strain evidence="4 5">KCTC 2396</strain>
    </source>
</reference>
<proteinExistence type="predicted"/>
<evidence type="ECO:0008006" key="6">
    <source>
        <dbReference type="Google" id="ProtNLM"/>
    </source>
</evidence>
<dbReference type="InterPro" id="IPR041168">
    <property type="entry name" value="LodA_N"/>
</dbReference>
<name>Q2SHH0_HAHCH</name>
<evidence type="ECO:0000259" key="3">
    <source>
        <dbReference type="Pfam" id="PF18417"/>
    </source>
</evidence>
<dbReference type="InterPro" id="IPR041173">
    <property type="entry name" value="LodA_C"/>
</dbReference>
<evidence type="ECO:0000256" key="1">
    <source>
        <dbReference type="SAM" id="MobiDB-lite"/>
    </source>
</evidence>
<dbReference type="InterPro" id="IPR033798">
    <property type="entry name" value="LodA-like"/>
</dbReference>
<feature type="region of interest" description="Disordered" evidence="1">
    <location>
        <begin position="574"/>
        <end position="619"/>
    </location>
</feature>
<dbReference type="KEGG" id="hch:HCH_03141"/>
<dbReference type="STRING" id="349521.HCH_03141"/>
<feature type="domain" description="L-Lysine epsilon oxidase N-terminal" evidence="2">
    <location>
        <begin position="17"/>
        <end position="231"/>
    </location>
</feature>
<dbReference type="eggNOG" id="ENOG502Z8IE">
    <property type="taxonomic scope" value="Bacteria"/>
</dbReference>
<feature type="domain" description="L-lysine epsilon oxidase C-terminal" evidence="3">
    <location>
        <begin position="356"/>
        <end position="507"/>
    </location>
</feature>
<evidence type="ECO:0000259" key="2">
    <source>
        <dbReference type="Pfam" id="PF17990"/>
    </source>
</evidence>